<organism evidence="2 3">
    <name type="scientific">Haloferax larsenii</name>
    <dbReference type="NCBI Taxonomy" id="302484"/>
    <lineage>
        <taxon>Archaea</taxon>
        <taxon>Methanobacteriati</taxon>
        <taxon>Methanobacteriota</taxon>
        <taxon>Stenosarchaea group</taxon>
        <taxon>Halobacteria</taxon>
        <taxon>Halobacteriales</taxon>
        <taxon>Haloferacaceae</taxon>
        <taxon>Haloferax</taxon>
    </lineage>
</organism>
<feature type="region of interest" description="Disordered" evidence="1">
    <location>
        <begin position="1"/>
        <end position="42"/>
    </location>
</feature>
<feature type="region of interest" description="Disordered" evidence="1">
    <location>
        <begin position="196"/>
        <end position="218"/>
    </location>
</feature>
<evidence type="ECO:0000313" key="2">
    <source>
        <dbReference type="EMBL" id="SEL95720.1"/>
    </source>
</evidence>
<feature type="region of interest" description="Disordered" evidence="1">
    <location>
        <begin position="86"/>
        <end position="105"/>
    </location>
</feature>
<evidence type="ECO:0000256" key="1">
    <source>
        <dbReference type="SAM" id="MobiDB-lite"/>
    </source>
</evidence>
<reference evidence="2 3" key="1">
    <citation type="submission" date="2016-10" db="EMBL/GenBank/DDBJ databases">
        <authorList>
            <person name="de Groot N.N."/>
        </authorList>
    </citation>
    <scope>NUCLEOTIDE SEQUENCE [LARGE SCALE GENOMIC DNA]</scope>
    <source>
        <strain evidence="2 3">CDM_5</strain>
    </source>
</reference>
<accession>A0A1H7UFA3</accession>
<dbReference type="EMBL" id="FOAD01000012">
    <property type="protein sequence ID" value="SEL95720.1"/>
    <property type="molecule type" value="Genomic_DNA"/>
</dbReference>
<feature type="compositionally biased region" description="Polar residues" evidence="1">
    <location>
        <begin position="206"/>
        <end position="218"/>
    </location>
</feature>
<dbReference type="RefSeq" id="WP_139198460.1">
    <property type="nucleotide sequence ID" value="NZ_FOAD01000012.1"/>
</dbReference>
<name>A0A1H7UFA3_HALLR</name>
<dbReference type="Proteomes" id="UP000183894">
    <property type="component" value="Unassembled WGS sequence"/>
</dbReference>
<gene>
    <name evidence="2" type="ORF">SAMN04488691_11273</name>
</gene>
<evidence type="ECO:0000313" key="3">
    <source>
        <dbReference type="Proteomes" id="UP000183894"/>
    </source>
</evidence>
<dbReference type="AlphaFoldDB" id="A0A1H7UFA3"/>
<proteinExistence type="predicted"/>
<sequence>MAALPIGSSVVGTVVADSGNGKGRNKQRQPTGPGSDFDPEKDIQVRAVLDELETKSKDERRNIFDDFDTKQVKAIKKGLKPKTLVQGPFLGEDTPEGASVKSTESHDREVSTYTYAASGKFLSVYTGYLTWQGDTGDDTVSNVDGYGEAKPKSSLVHFEGHSTEKTINQGDQAHGNFVGEFAWGVGEYAEFGEYSPSVEIDGYPDGSSSSTADPGNAD</sequence>
<protein>
    <submittedName>
        <fullName evidence="2">Uncharacterized protein</fullName>
    </submittedName>
</protein>